<proteinExistence type="predicted"/>
<dbReference type="AlphaFoldDB" id="A0A848MB95"/>
<dbReference type="EMBL" id="JABBPN010000011">
    <property type="protein sequence ID" value="NMO96724.1"/>
    <property type="molecule type" value="Genomic_DNA"/>
</dbReference>
<keyword evidence="3" id="KW-1185">Reference proteome</keyword>
<sequence length="63" mass="7640">MNKKLYYTGITLLIIFIVFYSIVGVSMEDDSFLTIRLALEWTTRFVLPWIFLYWFIQLVKKIK</sequence>
<keyword evidence="1" id="KW-0472">Membrane</keyword>
<reference evidence="2 3" key="1">
    <citation type="submission" date="2020-04" db="EMBL/GenBank/DDBJ databases">
        <title>Paenibacillus algicola sp. nov., a novel marine bacterium producing alginate lyase.</title>
        <authorList>
            <person name="Huang H."/>
        </authorList>
    </citation>
    <scope>NUCLEOTIDE SEQUENCE [LARGE SCALE GENOMIC DNA]</scope>
    <source>
        <strain evidence="2 3">L7-75</strain>
    </source>
</reference>
<dbReference type="Proteomes" id="UP000565468">
    <property type="component" value="Unassembled WGS sequence"/>
</dbReference>
<dbReference type="RefSeq" id="WP_169505509.1">
    <property type="nucleotide sequence ID" value="NZ_JABBPN010000011.1"/>
</dbReference>
<gene>
    <name evidence="2" type="ORF">HII30_13185</name>
</gene>
<comment type="caution">
    <text evidence="2">The sequence shown here is derived from an EMBL/GenBank/DDBJ whole genome shotgun (WGS) entry which is preliminary data.</text>
</comment>
<organism evidence="2 3">
    <name type="scientific">Paenibacillus lemnae</name>
    <dbReference type="NCBI Taxonomy" id="1330551"/>
    <lineage>
        <taxon>Bacteria</taxon>
        <taxon>Bacillati</taxon>
        <taxon>Bacillota</taxon>
        <taxon>Bacilli</taxon>
        <taxon>Bacillales</taxon>
        <taxon>Paenibacillaceae</taxon>
        <taxon>Paenibacillus</taxon>
    </lineage>
</organism>
<keyword evidence="1" id="KW-1133">Transmembrane helix</keyword>
<protein>
    <submittedName>
        <fullName evidence="2">Uncharacterized protein</fullName>
    </submittedName>
</protein>
<feature type="transmembrane region" description="Helical" evidence="1">
    <location>
        <begin position="35"/>
        <end position="56"/>
    </location>
</feature>
<keyword evidence="1" id="KW-0812">Transmembrane</keyword>
<evidence type="ECO:0000313" key="2">
    <source>
        <dbReference type="EMBL" id="NMO96724.1"/>
    </source>
</evidence>
<evidence type="ECO:0000313" key="3">
    <source>
        <dbReference type="Proteomes" id="UP000565468"/>
    </source>
</evidence>
<accession>A0A848MB95</accession>
<evidence type="ECO:0000256" key="1">
    <source>
        <dbReference type="SAM" id="Phobius"/>
    </source>
</evidence>
<feature type="transmembrane region" description="Helical" evidence="1">
    <location>
        <begin position="5"/>
        <end position="23"/>
    </location>
</feature>
<name>A0A848MB95_PAELE</name>